<dbReference type="PANTHER" id="PTHR11070:SF23">
    <property type="entry name" value="RECBCD ENZYME SUBUNIT RECB"/>
    <property type="match status" value="1"/>
</dbReference>
<dbReference type="SUPFAM" id="SSF52540">
    <property type="entry name" value="P-loop containing nucleoside triphosphate hydrolases"/>
    <property type="match status" value="1"/>
</dbReference>
<protein>
    <recommendedName>
        <fullName evidence="12">DNA 3'-5' helicase</fullName>
        <ecNumber evidence="12">5.6.2.4</ecNumber>
    </recommendedName>
</protein>
<evidence type="ECO:0000256" key="3">
    <source>
        <dbReference type="ARBA" id="ARBA00022763"/>
    </source>
</evidence>
<feature type="domain" description="UvrD-like helicase ATP-binding" evidence="15">
    <location>
        <begin position="1"/>
        <end position="269"/>
    </location>
</feature>
<dbReference type="InterPro" id="IPR014016">
    <property type="entry name" value="UvrD-like_ATP-bd"/>
</dbReference>
<dbReference type="GO" id="GO:0043138">
    <property type="term" value="F:3'-5' DNA helicase activity"/>
    <property type="evidence" value="ECO:0007669"/>
    <property type="project" value="UniProtKB-EC"/>
</dbReference>
<dbReference type="PANTHER" id="PTHR11070">
    <property type="entry name" value="UVRD / RECB / PCRA DNA HELICASE FAMILY MEMBER"/>
    <property type="match status" value="1"/>
</dbReference>
<keyword evidence="6" id="KW-0269">Exonuclease</keyword>
<dbReference type="GO" id="GO:0005524">
    <property type="term" value="F:ATP binding"/>
    <property type="evidence" value="ECO:0007669"/>
    <property type="project" value="UniProtKB-UniRule"/>
</dbReference>
<comment type="catalytic activity">
    <reaction evidence="11">
        <text>Couples ATP hydrolysis with the unwinding of duplex DNA by translocating in the 3'-5' direction.</text>
        <dbReference type="EC" id="5.6.2.4"/>
    </reaction>
</comment>
<dbReference type="PROSITE" id="PS51198">
    <property type="entry name" value="UVRD_HELICASE_ATP_BIND"/>
    <property type="match status" value="1"/>
</dbReference>
<evidence type="ECO:0000313" key="18">
    <source>
        <dbReference type="Proteomes" id="UP000189670"/>
    </source>
</evidence>
<proteinExistence type="predicted"/>
<name>A0A1V1P8P4_9BACT</name>
<dbReference type="EMBL" id="ATBP01000296">
    <property type="protein sequence ID" value="ETR71257.1"/>
    <property type="molecule type" value="Genomic_DNA"/>
</dbReference>
<dbReference type="GO" id="GO:0000725">
    <property type="term" value="P:recombinational repair"/>
    <property type="evidence" value="ECO:0007669"/>
    <property type="project" value="TreeGrafter"/>
</dbReference>
<reference evidence="18" key="1">
    <citation type="submission" date="2012-11" db="EMBL/GenBank/DDBJ databases">
        <authorList>
            <person name="Lucero-Rivera Y.E."/>
            <person name="Tovar-Ramirez D."/>
        </authorList>
    </citation>
    <scope>NUCLEOTIDE SEQUENCE [LARGE SCALE GENOMIC DNA]</scope>
    <source>
        <strain evidence="18">Araruama</strain>
    </source>
</reference>
<dbReference type="GO" id="GO:0004527">
    <property type="term" value="F:exonuclease activity"/>
    <property type="evidence" value="ECO:0007669"/>
    <property type="project" value="UniProtKB-KW"/>
</dbReference>
<evidence type="ECO:0000256" key="6">
    <source>
        <dbReference type="ARBA" id="ARBA00022839"/>
    </source>
</evidence>
<keyword evidence="5 14" id="KW-0347">Helicase</keyword>
<dbReference type="InterPro" id="IPR014017">
    <property type="entry name" value="DNA_helicase_UvrD-like_C"/>
</dbReference>
<dbReference type="Gene3D" id="1.10.486.10">
    <property type="entry name" value="PCRA, domain 4"/>
    <property type="match status" value="1"/>
</dbReference>
<dbReference type="AlphaFoldDB" id="A0A1V1P8P4"/>
<dbReference type="InterPro" id="IPR027417">
    <property type="entry name" value="P-loop_NTPase"/>
</dbReference>
<sequence>MIREWITYIITVPFVTIAPDTVCPSEQDIQNLENEYELHFVRAKEMFNRHYQDIEDVLCFNNKRLNQTKYKIDNIPKYMNQLGAFFSDAPVSRLPGELLYKFQTRKIIEGTNKNQTPPMHPFFDACESVIDTYSNLEKLYENKMAYIKKEFMQNAQSQLIEKKKKLQIQSFDDLLHYVYNALKNDIENRLAHSLRKQYQAALIDEFQDTDPLQYQIFYRIFNDSQCALYIIGDPKQAIYSFRGADLFAYLKGVQQTDHQYTLDTNWRSSPLLVNAINTIFMQNPNAFVYGDIAFHKVTSALPQIQLYLGKDQAPQTPLQLMYINNPDTGKKQLSKEKAREIIYKQVGDHINTLLNLARNNQALLNDRALQAGDIAILVRKNYEARHIQMALHERGIPGVVYSQERVWESRICMDIAHVMAAVADYQNEQHLKSAFTSALIGMNADTLIETTGDSNLWDEWIQRFQHYHEIWRKKGFMIMFRLLLARENVRARILSMPDGERLLTDLLHIAELLHQVDMEKKPGMSGLLEYFNRYRAGEQYTKHESHIRLETDENAVKIVTIHKSKGLQYNIVYCPFLWDGAKIKTKKPFVFHDPDNNHTLTLPITQEARESCKKRAQMEYLAENMRLFYVALTRARYHCFLVHGDINESSSSPLSWLLHGKPCIQNNRVPNTIVDQLNTLIGKMSSTAIEDALNNLARDSQETIQVSFDSWVLPEIDTAKSPVLKDRQTVTKNLSCLQLNQTIDSNWRVTSFSALTSNKTHASEIPDHDTFTKDIGILEEKQPKPGTIFAFPKGARPGTFMHELLELVDFEKADTTQIGLLVNEKLTEYGFDPKWQDTIAALIHRVRNAQLSTNDPDFRFCHIPAAHGINELGFYFQSTIFKPIALKGLLKMFHG</sequence>
<dbReference type="InterPro" id="IPR011604">
    <property type="entry name" value="PDDEXK-like_dom_sf"/>
</dbReference>
<organism evidence="17 18">
    <name type="scientific">Candidatus Magnetoglobus multicellularis str. Araruama</name>
    <dbReference type="NCBI Taxonomy" id="890399"/>
    <lineage>
        <taxon>Bacteria</taxon>
        <taxon>Pseudomonadati</taxon>
        <taxon>Thermodesulfobacteriota</taxon>
        <taxon>Desulfobacteria</taxon>
        <taxon>Desulfobacterales</taxon>
        <taxon>Desulfobacteraceae</taxon>
        <taxon>Candidatus Magnetoglobus</taxon>
    </lineage>
</organism>
<dbReference type="PROSITE" id="PS51217">
    <property type="entry name" value="UVRD_HELICASE_CTER"/>
    <property type="match status" value="1"/>
</dbReference>
<dbReference type="Proteomes" id="UP000189670">
    <property type="component" value="Unassembled WGS sequence"/>
</dbReference>
<keyword evidence="7 14" id="KW-0067">ATP-binding</keyword>
<keyword evidence="1" id="KW-0540">Nuclease</keyword>
<evidence type="ECO:0000256" key="9">
    <source>
        <dbReference type="ARBA" id="ARBA00023204"/>
    </source>
</evidence>
<gene>
    <name evidence="17" type="ORF">OMM_02625</name>
</gene>
<keyword evidence="4 14" id="KW-0378">Hydrolase</keyword>
<comment type="caution">
    <text evidence="17">The sequence shown here is derived from an EMBL/GenBank/DDBJ whole genome shotgun (WGS) entry which is preliminary data.</text>
</comment>
<evidence type="ECO:0000256" key="2">
    <source>
        <dbReference type="ARBA" id="ARBA00022741"/>
    </source>
</evidence>
<keyword evidence="8" id="KW-0238">DNA-binding</keyword>
<keyword evidence="9" id="KW-0234">DNA repair</keyword>
<dbReference type="Gene3D" id="1.10.3170.10">
    <property type="entry name" value="Recbcd, chain B, domain 2"/>
    <property type="match status" value="1"/>
</dbReference>
<dbReference type="Pfam" id="PF00580">
    <property type="entry name" value="UvrD-helicase"/>
    <property type="match status" value="1"/>
</dbReference>
<dbReference type="SUPFAM" id="SSF52980">
    <property type="entry name" value="Restriction endonuclease-like"/>
    <property type="match status" value="1"/>
</dbReference>
<dbReference type="InterPro" id="IPR011335">
    <property type="entry name" value="Restrct_endonuc-II-like"/>
</dbReference>
<dbReference type="GO" id="GO:0005829">
    <property type="term" value="C:cytosol"/>
    <property type="evidence" value="ECO:0007669"/>
    <property type="project" value="TreeGrafter"/>
</dbReference>
<dbReference type="EC" id="5.6.2.4" evidence="12"/>
<dbReference type="Pfam" id="PF13361">
    <property type="entry name" value="UvrD_C"/>
    <property type="match status" value="2"/>
</dbReference>
<evidence type="ECO:0000256" key="12">
    <source>
        <dbReference type="ARBA" id="ARBA00034808"/>
    </source>
</evidence>
<comment type="caution">
    <text evidence="14">Lacks conserved residue(s) required for the propagation of feature annotation.</text>
</comment>
<keyword evidence="3" id="KW-0227">DNA damage</keyword>
<evidence type="ECO:0000256" key="7">
    <source>
        <dbReference type="ARBA" id="ARBA00022840"/>
    </source>
</evidence>
<evidence type="ECO:0000256" key="14">
    <source>
        <dbReference type="PROSITE-ProRule" id="PRU00560"/>
    </source>
</evidence>
<feature type="domain" description="UvrD-like helicase C-terminal" evidence="16">
    <location>
        <begin position="299"/>
        <end position="566"/>
    </location>
</feature>
<dbReference type="Gene3D" id="3.40.50.300">
    <property type="entry name" value="P-loop containing nucleotide triphosphate hydrolases"/>
    <property type="match status" value="2"/>
</dbReference>
<evidence type="ECO:0000256" key="5">
    <source>
        <dbReference type="ARBA" id="ARBA00022806"/>
    </source>
</evidence>
<dbReference type="Gene3D" id="3.90.320.10">
    <property type="match status" value="1"/>
</dbReference>
<dbReference type="GO" id="GO:0003677">
    <property type="term" value="F:DNA binding"/>
    <property type="evidence" value="ECO:0007669"/>
    <property type="project" value="UniProtKB-KW"/>
</dbReference>
<evidence type="ECO:0000256" key="13">
    <source>
        <dbReference type="ARBA" id="ARBA00048988"/>
    </source>
</evidence>
<evidence type="ECO:0000313" key="17">
    <source>
        <dbReference type="EMBL" id="ETR71257.1"/>
    </source>
</evidence>
<dbReference type="InterPro" id="IPR000212">
    <property type="entry name" value="DNA_helicase_UvrD/REP"/>
</dbReference>
<evidence type="ECO:0000259" key="16">
    <source>
        <dbReference type="PROSITE" id="PS51217"/>
    </source>
</evidence>
<comment type="catalytic activity">
    <reaction evidence="13">
        <text>ATP + H2O = ADP + phosphate + H(+)</text>
        <dbReference type="Rhea" id="RHEA:13065"/>
        <dbReference type="ChEBI" id="CHEBI:15377"/>
        <dbReference type="ChEBI" id="CHEBI:15378"/>
        <dbReference type="ChEBI" id="CHEBI:30616"/>
        <dbReference type="ChEBI" id="CHEBI:43474"/>
        <dbReference type="ChEBI" id="CHEBI:456216"/>
        <dbReference type="EC" id="5.6.2.4"/>
    </reaction>
</comment>
<evidence type="ECO:0000256" key="1">
    <source>
        <dbReference type="ARBA" id="ARBA00022722"/>
    </source>
</evidence>
<keyword evidence="2 14" id="KW-0547">Nucleotide-binding</keyword>
<evidence type="ECO:0000256" key="4">
    <source>
        <dbReference type="ARBA" id="ARBA00022801"/>
    </source>
</evidence>
<keyword evidence="10" id="KW-0413">Isomerase</keyword>
<evidence type="ECO:0000256" key="10">
    <source>
        <dbReference type="ARBA" id="ARBA00023235"/>
    </source>
</evidence>
<evidence type="ECO:0000256" key="11">
    <source>
        <dbReference type="ARBA" id="ARBA00034617"/>
    </source>
</evidence>
<evidence type="ECO:0000259" key="15">
    <source>
        <dbReference type="PROSITE" id="PS51198"/>
    </source>
</evidence>
<evidence type="ECO:0000256" key="8">
    <source>
        <dbReference type="ARBA" id="ARBA00023125"/>
    </source>
</evidence>
<accession>A0A1V1P8P4</accession>
<dbReference type="GO" id="GO:0009338">
    <property type="term" value="C:exodeoxyribonuclease V complex"/>
    <property type="evidence" value="ECO:0007669"/>
    <property type="project" value="TreeGrafter"/>
</dbReference>